<evidence type="ECO:0008006" key="3">
    <source>
        <dbReference type="Google" id="ProtNLM"/>
    </source>
</evidence>
<proteinExistence type="predicted"/>
<organism evidence="1 2">
    <name type="scientific">Stenotrophomonas rhizophila</name>
    <dbReference type="NCBI Taxonomy" id="216778"/>
    <lineage>
        <taxon>Bacteria</taxon>
        <taxon>Pseudomonadati</taxon>
        <taxon>Pseudomonadota</taxon>
        <taxon>Gammaproteobacteria</taxon>
        <taxon>Lysobacterales</taxon>
        <taxon>Lysobacteraceae</taxon>
        <taxon>Stenotrophomonas</taxon>
    </lineage>
</organism>
<dbReference type="AlphaFoldDB" id="A0AAW5PLE2"/>
<sequence>MSAVIIPFPTRSRAPAWPDGQLGIELERLAVLLQEAGNRQPGHSVTLAKAREAALAAYHLHREVCSQRAKP</sequence>
<dbReference type="RefSeq" id="WP_259261205.1">
    <property type="nucleotide sequence ID" value="NZ_JANUEK010000006.1"/>
</dbReference>
<evidence type="ECO:0000313" key="1">
    <source>
        <dbReference type="EMBL" id="MCS4280530.1"/>
    </source>
</evidence>
<dbReference type="Proteomes" id="UP001320691">
    <property type="component" value="Unassembled WGS sequence"/>
</dbReference>
<accession>A0AAW5PLE2</accession>
<evidence type="ECO:0000313" key="2">
    <source>
        <dbReference type="Proteomes" id="UP001320691"/>
    </source>
</evidence>
<dbReference type="EMBL" id="JANUEK010000006">
    <property type="protein sequence ID" value="MCS4280530.1"/>
    <property type="molecule type" value="Genomic_DNA"/>
</dbReference>
<gene>
    <name evidence="1" type="ORF">M2412_002524</name>
</gene>
<protein>
    <recommendedName>
        <fullName evidence="3">DUF2786 domain-containing protein</fullName>
    </recommendedName>
</protein>
<reference evidence="1" key="1">
    <citation type="submission" date="2022-08" db="EMBL/GenBank/DDBJ databases">
        <title>Genomic analyses of the natural microbiome of Caenorhabditis elegans.</title>
        <authorList>
            <person name="Samuel B."/>
        </authorList>
    </citation>
    <scope>NUCLEOTIDE SEQUENCE</scope>
    <source>
        <strain evidence="1">BIGb0277</strain>
    </source>
</reference>
<name>A0AAW5PLE2_9GAMM</name>
<comment type="caution">
    <text evidence="1">The sequence shown here is derived from an EMBL/GenBank/DDBJ whole genome shotgun (WGS) entry which is preliminary data.</text>
</comment>